<name>A0A9Y3RQR1_9CICH</name>
<proteinExistence type="predicted"/>
<evidence type="ECO:0000313" key="2">
    <source>
        <dbReference type="Proteomes" id="UP000695023"/>
    </source>
</evidence>
<feature type="region of interest" description="Disordered" evidence="1">
    <location>
        <begin position="83"/>
        <end position="128"/>
    </location>
</feature>
<reference evidence="3" key="1">
    <citation type="submission" date="2025-08" db="UniProtKB">
        <authorList>
            <consortium name="RefSeq"/>
        </authorList>
    </citation>
    <scope>IDENTIFICATION</scope>
</reference>
<evidence type="ECO:0000313" key="3">
    <source>
        <dbReference type="RefSeq" id="XP_005746406.1"/>
    </source>
</evidence>
<gene>
    <name evidence="3" type="primary">LOC102199123</name>
</gene>
<evidence type="ECO:0000256" key="1">
    <source>
        <dbReference type="SAM" id="MobiDB-lite"/>
    </source>
</evidence>
<accession>A0A9Y3RQR1</accession>
<protein>
    <submittedName>
        <fullName evidence="3">Uncharacterized protein LOC102199123</fullName>
    </submittedName>
</protein>
<sequence>MSTVEFLINFVNERLSAAVDEIFTVFENTIVKYEQDIERQRRLLESFWKPEIKLQRIDHPQLHVTAAEKVLPKKHLCNQERNCSLNQEEPGPPHVKQKHKKLLSNQQEPKRPQIKEQHKLRREGVQSALKRHTESFVVTPVYEEHREQEPNDGQIRFHSSPNWSLIGSKHVRSGSAANVDEKQRRKRRRKANERNCRKLSHVQESA</sequence>
<keyword evidence="2" id="KW-1185">Reference proteome</keyword>
<dbReference type="RefSeq" id="XP_005746406.1">
    <property type="nucleotide sequence ID" value="XM_005746349.1"/>
</dbReference>
<dbReference type="Proteomes" id="UP000695023">
    <property type="component" value="Unplaced"/>
</dbReference>
<feature type="region of interest" description="Disordered" evidence="1">
    <location>
        <begin position="166"/>
        <end position="206"/>
    </location>
</feature>
<feature type="compositionally biased region" description="Basic and acidic residues" evidence="1">
    <location>
        <begin position="108"/>
        <end position="117"/>
    </location>
</feature>
<organism evidence="2 3">
    <name type="scientific">Pundamilia nyererei</name>
    <dbReference type="NCBI Taxonomy" id="303518"/>
    <lineage>
        <taxon>Eukaryota</taxon>
        <taxon>Metazoa</taxon>
        <taxon>Chordata</taxon>
        <taxon>Craniata</taxon>
        <taxon>Vertebrata</taxon>
        <taxon>Euteleostomi</taxon>
        <taxon>Actinopterygii</taxon>
        <taxon>Neopterygii</taxon>
        <taxon>Teleostei</taxon>
        <taxon>Neoteleostei</taxon>
        <taxon>Acanthomorphata</taxon>
        <taxon>Ovalentaria</taxon>
        <taxon>Cichlomorphae</taxon>
        <taxon>Cichliformes</taxon>
        <taxon>Cichlidae</taxon>
        <taxon>African cichlids</taxon>
        <taxon>Pseudocrenilabrinae</taxon>
        <taxon>Haplochromini</taxon>
        <taxon>Pundamilia</taxon>
    </lineage>
</organism>
<dbReference type="AlphaFoldDB" id="A0A9Y3RQR1"/>
<dbReference type="GeneID" id="102199123"/>